<name>A0A1B3XK10_9BACI</name>
<organism evidence="1 2">
    <name type="scientific">Peribacillus muralis</name>
    <dbReference type="NCBI Taxonomy" id="264697"/>
    <lineage>
        <taxon>Bacteria</taxon>
        <taxon>Bacillati</taxon>
        <taxon>Bacillota</taxon>
        <taxon>Bacilli</taxon>
        <taxon>Bacillales</taxon>
        <taxon>Bacillaceae</taxon>
        <taxon>Peribacillus</taxon>
    </lineage>
</organism>
<dbReference type="EMBL" id="CP017080">
    <property type="protein sequence ID" value="AOH53547.1"/>
    <property type="molecule type" value="Genomic_DNA"/>
</dbReference>
<gene>
    <name evidence="1" type="ORF">ABE28_004215</name>
</gene>
<protein>
    <recommendedName>
        <fullName evidence="3">Formylmethanofuran dehydrogenase subunit E domain-containing protein</fullName>
    </recommendedName>
</protein>
<keyword evidence="2" id="KW-1185">Reference proteome</keyword>
<proteinExistence type="predicted"/>
<evidence type="ECO:0008006" key="3">
    <source>
        <dbReference type="Google" id="ProtNLM"/>
    </source>
</evidence>
<dbReference type="KEGG" id="bmur:ABE28_004215"/>
<accession>A0A1B3XK10</accession>
<reference evidence="1 2" key="1">
    <citation type="submission" date="2016-08" db="EMBL/GenBank/DDBJ databases">
        <title>Complete genome sequence of Bacillus muralis G25-68, a strain with toxicity to nematodes.</title>
        <authorList>
            <person name="Zheng Z."/>
        </authorList>
    </citation>
    <scope>NUCLEOTIDE SEQUENCE [LARGE SCALE GENOMIC DNA]</scope>
    <source>
        <strain evidence="1 2">G25-68</strain>
    </source>
</reference>
<evidence type="ECO:0000313" key="1">
    <source>
        <dbReference type="EMBL" id="AOH53547.1"/>
    </source>
</evidence>
<dbReference type="STRING" id="264697.ABE28_004215"/>
<evidence type="ECO:0000313" key="2">
    <source>
        <dbReference type="Proteomes" id="UP000077926"/>
    </source>
</evidence>
<dbReference type="Proteomes" id="UP000077926">
    <property type="component" value="Chromosome"/>
</dbReference>
<sequence length="174" mass="20251">MRTIKIYDRDDLIEISFNDIKKYHGYAAYMALGVGFRVVEAAFEALYGDEIPNRKDISILSGHGGPGFRDVFEFVTRVKTRGVYTVDANYPKAQYDPYRPTGYAYVFTKENGESVEVLLKEDFLPPIFYDYLKKGRKNDFTPEEYEDNERLKQELGNLAYEMPIEDLLIINRLK</sequence>
<dbReference type="RefSeq" id="WP_064461979.1">
    <property type="nucleotide sequence ID" value="NZ_CP017080.1"/>
</dbReference>
<dbReference type="OrthoDB" id="1680380at2"/>
<dbReference type="AlphaFoldDB" id="A0A1B3XK10"/>